<feature type="compositionally biased region" description="Low complexity" evidence="1">
    <location>
        <begin position="25"/>
        <end position="37"/>
    </location>
</feature>
<sequence length="281" mass="30314">MIEYSGPADRFRPKRVIAYSEMRTQEAAAGQSAQGEQVPPSRRHPGLSGDQLATACARALDCALPDFEAMNSGARYDWMSQFQNDYNTQGWFNNVLGVIHAFGDVGLITPGSWYSTADASTLQAIEGGYDAFTKRPSVPGMNPGASKWSDFFAFRQAHPGDVGGAQRLWGAAEYQSVHSASSLADASGLTRPAGVQTFINAGDAYRNALQSQNTDALRQNGAWVQAKEHCLGSAACAILGPAASRVWPGFSDQQLLDTTSESFAYTNARDLLQFLQGNDYH</sequence>
<comment type="caution">
    <text evidence="2">The sequence shown here is derived from an EMBL/GenBank/DDBJ whole genome shotgun (WGS) entry which is preliminary data.</text>
</comment>
<name>A0A934K082_9BACT</name>
<evidence type="ECO:0000256" key="1">
    <source>
        <dbReference type="SAM" id="MobiDB-lite"/>
    </source>
</evidence>
<protein>
    <submittedName>
        <fullName evidence="2">Uncharacterized protein</fullName>
    </submittedName>
</protein>
<dbReference type="Proteomes" id="UP000606991">
    <property type="component" value="Unassembled WGS sequence"/>
</dbReference>
<organism evidence="2 3">
    <name type="scientific">Candidatus Aeolococcus gillhamiae</name>
    <dbReference type="NCBI Taxonomy" id="3127015"/>
    <lineage>
        <taxon>Bacteria</taxon>
        <taxon>Bacillati</taxon>
        <taxon>Candidatus Dormiibacterota</taxon>
        <taxon>Candidatus Dormibacteria</taxon>
        <taxon>Candidatus Aeolococcales</taxon>
        <taxon>Candidatus Aeolococcaceae</taxon>
        <taxon>Candidatus Aeolococcus</taxon>
    </lineage>
</organism>
<gene>
    <name evidence="2" type="ORF">JF886_01220</name>
</gene>
<feature type="region of interest" description="Disordered" evidence="1">
    <location>
        <begin position="24"/>
        <end position="49"/>
    </location>
</feature>
<proteinExistence type="predicted"/>
<accession>A0A934K082</accession>
<dbReference type="EMBL" id="JAEKNS010000018">
    <property type="protein sequence ID" value="MBJ7593475.1"/>
    <property type="molecule type" value="Genomic_DNA"/>
</dbReference>
<reference evidence="2 3" key="1">
    <citation type="submission" date="2020-10" db="EMBL/GenBank/DDBJ databases">
        <title>Ca. Dormibacterota MAGs.</title>
        <authorList>
            <person name="Montgomery K."/>
        </authorList>
    </citation>
    <scope>NUCLEOTIDE SEQUENCE [LARGE SCALE GENOMIC DNA]</scope>
    <source>
        <strain evidence="2">SC8812_S17_18</strain>
    </source>
</reference>
<dbReference type="AlphaFoldDB" id="A0A934K082"/>
<evidence type="ECO:0000313" key="2">
    <source>
        <dbReference type="EMBL" id="MBJ7593475.1"/>
    </source>
</evidence>
<evidence type="ECO:0000313" key="3">
    <source>
        <dbReference type="Proteomes" id="UP000606991"/>
    </source>
</evidence>